<dbReference type="AlphaFoldDB" id="A0A4Q1D8H5"/>
<reference evidence="1 2" key="1">
    <citation type="submission" date="2019-01" db="EMBL/GenBank/DDBJ databases">
        <title>Filimonas sp. strain TTM-71.</title>
        <authorList>
            <person name="Chen W.-M."/>
        </authorList>
    </citation>
    <scope>NUCLEOTIDE SEQUENCE [LARGE SCALE GENOMIC DNA]</scope>
    <source>
        <strain evidence="1 2">TTM-71</strain>
    </source>
</reference>
<organism evidence="1 2">
    <name type="scientific">Filimonas effusa</name>
    <dbReference type="NCBI Taxonomy" id="2508721"/>
    <lineage>
        <taxon>Bacteria</taxon>
        <taxon>Pseudomonadati</taxon>
        <taxon>Bacteroidota</taxon>
        <taxon>Chitinophagia</taxon>
        <taxon>Chitinophagales</taxon>
        <taxon>Chitinophagaceae</taxon>
        <taxon>Filimonas</taxon>
    </lineage>
</organism>
<evidence type="ECO:0000313" key="2">
    <source>
        <dbReference type="Proteomes" id="UP000290545"/>
    </source>
</evidence>
<name>A0A4Q1D8H5_9BACT</name>
<proteinExistence type="predicted"/>
<dbReference type="RefSeq" id="WP_129001375.1">
    <property type="nucleotide sequence ID" value="NZ_SDHZ01000001.1"/>
</dbReference>
<dbReference type="Proteomes" id="UP000290545">
    <property type="component" value="Unassembled WGS sequence"/>
</dbReference>
<comment type="caution">
    <text evidence="1">The sequence shown here is derived from an EMBL/GenBank/DDBJ whole genome shotgun (WGS) entry which is preliminary data.</text>
</comment>
<evidence type="ECO:0000313" key="1">
    <source>
        <dbReference type="EMBL" id="RXK85622.1"/>
    </source>
</evidence>
<protein>
    <submittedName>
        <fullName evidence="1">Uncharacterized protein</fullName>
    </submittedName>
</protein>
<sequence>MTKVILEVPAEKMRSFIQLVLSLGIEKHAISSHARNSDGEARLLIKRRPFRKRFPSFLLFDWEFFSNELEYE</sequence>
<accession>A0A4Q1D8H5</accession>
<dbReference type="OrthoDB" id="678636at2"/>
<dbReference type="EMBL" id="SDHZ01000001">
    <property type="protein sequence ID" value="RXK85622.1"/>
    <property type="molecule type" value="Genomic_DNA"/>
</dbReference>
<keyword evidence="2" id="KW-1185">Reference proteome</keyword>
<gene>
    <name evidence="1" type="ORF">ESB13_02065</name>
</gene>